<dbReference type="InterPro" id="IPR016130">
    <property type="entry name" value="Tyr_Pase_AS"/>
</dbReference>
<accession>A7RLA3</accession>
<dbReference type="EMBL" id="DS469517">
    <property type="protein sequence ID" value="EDO47827.1"/>
    <property type="molecule type" value="Genomic_DNA"/>
</dbReference>
<keyword evidence="4" id="KW-1185">Reference proteome</keyword>
<dbReference type="CDD" id="cd00047">
    <property type="entry name" value="PTPc"/>
    <property type="match status" value="2"/>
</dbReference>
<dbReference type="FunFam" id="3.90.190.10:FF:000185">
    <property type="entry name" value="Predicted protein"/>
    <property type="match status" value="1"/>
</dbReference>
<dbReference type="PRINTS" id="PR00700">
    <property type="entry name" value="PRTYPHPHTASE"/>
</dbReference>
<name>A7RLA3_NEMVE</name>
<dbReference type="InterPro" id="IPR000387">
    <property type="entry name" value="Tyr_Pase_dom"/>
</dbReference>
<dbReference type="GO" id="GO:0007165">
    <property type="term" value="P:signal transduction"/>
    <property type="evidence" value="ECO:0000318"/>
    <property type="project" value="GO_Central"/>
</dbReference>
<dbReference type="Pfam" id="PF00102">
    <property type="entry name" value="Y_phosphatase"/>
    <property type="match status" value="2"/>
</dbReference>
<dbReference type="InterPro" id="IPR000242">
    <property type="entry name" value="PTP_cat"/>
</dbReference>
<dbReference type="InterPro" id="IPR050348">
    <property type="entry name" value="Protein-Tyr_Phosphatase"/>
</dbReference>
<dbReference type="Proteomes" id="UP000001593">
    <property type="component" value="Unassembled WGS sequence"/>
</dbReference>
<dbReference type="OMA" id="MSMAITH"/>
<evidence type="ECO:0000313" key="4">
    <source>
        <dbReference type="Proteomes" id="UP000001593"/>
    </source>
</evidence>
<feature type="domain" description="Tyrosine specific protein phosphatases" evidence="2">
    <location>
        <begin position="102"/>
        <end position="176"/>
    </location>
</feature>
<reference evidence="3 4" key="1">
    <citation type="journal article" date="2007" name="Science">
        <title>Sea anemone genome reveals ancestral eumetazoan gene repertoire and genomic organization.</title>
        <authorList>
            <person name="Putnam N.H."/>
            <person name="Srivastava M."/>
            <person name="Hellsten U."/>
            <person name="Dirks B."/>
            <person name="Chapman J."/>
            <person name="Salamov A."/>
            <person name="Terry A."/>
            <person name="Shapiro H."/>
            <person name="Lindquist E."/>
            <person name="Kapitonov V.V."/>
            <person name="Jurka J."/>
            <person name="Genikhovich G."/>
            <person name="Grigoriev I.V."/>
            <person name="Lucas S.M."/>
            <person name="Steele R.E."/>
            <person name="Finnerty J.R."/>
            <person name="Technau U."/>
            <person name="Martindale M.Q."/>
            <person name="Rokhsar D.S."/>
        </authorList>
    </citation>
    <scope>NUCLEOTIDE SEQUENCE [LARGE SCALE GENOMIC DNA]</scope>
    <source>
        <strain evidence="4">CH2 X CH6</strain>
    </source>
</reference>
<dbReference type="PROSITE" id="PS50056">
    <property type="entry name" value="TYR_PHOSPHATASE_2"/>
    <property type="match status" value="2"/>
</dbReference>
<dbReference type="HOGENOM" id="CLU_001645_8_0_1"/>
<dbReference type="AlphaFoldDB" id="A7RLA3"/>
<feature type="domain" description="Tyrosine-protein phosphatase" evidence="1">
    <location>
        <begin position="1"/>
        <end position="185"/>
    </location>
</feature>
<evidence type="ECO:0000259" key="2">
    <source>
        <dbReference type="PROSITE" id="PS50056"/>
    </source>
</evidence>
<gene>
    <name evidence="3" type="ORF">NEMVEDRAFT_v1g160033</name>
</gene>
<dbReference type="PhylomeDB" id="A7RLA3"/>
<evidence type="ECO:0008006" key="5">
    <source>
        <dbReference type="Google" id="ProtNLM"/>
    </source>
</evidence>
<dbReference type="PROSITE" id="PS50055">
    <property type="entry name" value="TYR_PHOSPHATASE_PTP"/>
    <property type="match status" value="2"/>
</dbReference>
<dbReference type="InterPro" id="IPR003595">
    <property type="entry name" value="Tyr_Pase_cat"/>
</dbReference>
<dbReference type="Gene3D" id="3.90.190.10">
    <property type="entry name" value="Protein tyrosine phosphatase superfamily"/>
    <property type="match status" value="2"/>
</dbReference>
<dbReference type="SMART" id="SM00194">
    <property type="entry name" value="PTPc"/>
    <property type="match status" value="2"/>
</dbReference>
<dbReference type="eggNOG" id="KOG4228">
    <property type="taxonomic scope" value="Eukaryota"/>
</dbReference>
<sequence length="489" mass="55872">MVWQERCSVIVMLTGLIEGSKEKCHKYWPDTNQPKPYGQYTVSLCKNEAFADYTVRTFLVTVRLQQQRVGDEGLSAPSNEQRFIYQYHFTVWPDKGVPQYATAVLRFRKKIINESRHNTAPWIVHCSAGVGRTGAFIVIDAMLRQAKEKKVVDIYNYVRATRGDRPNMVQTKDQYVFIHRAVLEALVCGSTDIQAPNLRNVMTKLEKIRPREQVSGYESEFQRLSIFWLSPDVRVESASRACNASKNRFPDILPLDSHRVALHLSVDKDPGADYINASFAHAYRERNAFILTQAPLEDTIASFWRMVVDYDLGTIVMLNSLDEEDEHFPRYWPSQGAEEYGGIKVELQEEDDKSFFISRRFDITTKGKSTPQRICHFQVTNWSDHSVPDKPLDLLPLLNDIQTSQQKSGDKAIVVQCSDGVGRSGTLCAIMSVIERVKVEHVVDVFQAVKNLRISRPGAVETLEQYKFCYDVTLAYLDSFSTYGNFSNC</sequence>
<dbReference type="InParanoid" id="A7RLA3"/>
<organism evidence="3 4">
    <name type="scientific">Nematostella vectensis</name>
    <name type="common">Starlet sea anemone</name>
    <dbReference type="NCBI Taxonomy" id="45351"/>
    <lineage>
        <taxon>Eukaryota</taxon>
        <taxon>Metazoa</taxon>
        <taxon>Cnidaria</taxon>
        <taxon>Anthozoa</taxon>
        <taxon>Hexacorallia</taxon>
        <taxon>Actiniaria</taxon>
        <taxon>Edwardsiidae</taxon>
        <taxon>Nematostella</taxon>
    </lineage>
</organism>
<dbReference type="GO" id="GO:0004725">
    <property type="term" value="F:protein tyrosine phosphatase activity"/>
    <property type="evidence" value="ECO:0000318"/>
    <property type="project" value="GO_Central"/>
</dbReference>
<dbReference type="PANTHER" id="PTHR19134">
    <property type="entry name" value="RECEPTOR-TYPE TYROSINE-PROTEIN PHOSPHATASE"/>
    <property type="match status" value="1"/>
</dbReference>
<dbReference type="STRING" id="45351.A7RLA3"/>
<dbReference type="PROSITE" id="PS00383">
    <property type="entry name" value="TYR_PHOSPHATASE_1"/>
    <property type="match status" value="1"/>
</dbReference>
<dbReference type="InterPro" id="IPR029021">
    <property type="entry name" value="Prot-tyrosine_phosphatase-like"/>
</dbReference>
<evidence type="ECO:0000313" key="3">
    <source>
        <dbReference type="EMBL" id="EDO47827.1"/>
    </source>
</evidence>
<evidence type="ECO:0000259" key="1">
    <source>
        <dbReference type="PROSITE" id="PS50055"/>
    </source>
</evidence>
<dbReference type="SMART" id="SM00404">
    <property type="entry name" value="PTPc_motif"/>
    <property type="match status" value="2"/>
</dbReference>
<proteinExistence type="predicted"/>
<protein>
    <recommendedName>
        <fullName evidence="5">Protein-tyrosine-phosphatase</fullName>
    </recommendedName>
</protein>
<dbReference type="PANTHER" id="PTHR19134:SF449">
    <property type="entry name" value="TYROSINE-PROTEIN PHOSPHATASE 1"/>
    <property type="match status" value="1"/>
</dbReference>
<feature type="domain" description="Tyrosine-protein phosphatase" evidence="1">
    <location>
        <begin position="217"/>
        <end position="476"/>
    </location>
</feature>
<dbReference type="FunFam" id="3.90.190.10:FF:000080">
    <property type="entry name" value="Receptor-type tyrosine-protein phosphatase mu"/>
    <property type="match status" value="1"/>
</dbReference>
<dbReference type="SUPFAM" id="SSF52799">
    <property type="entry name" value="(Phosphotyrosine protein) phosphatases II"/>
    <property type="match status" value="2"/>
</dbReference>
<feature type="domain" description="Tyrosine specific protein phosphatases" evidence="2">
    <location>
        <begin position="392"/>
        <end position="467"/>
    </location>
</feature>